<proteinExistence type="predicted"/>
<feature type="non-terminal residue" evidence="2">
    <location>
        <position position="1"/>
    </location>
</feature>
<dbReference type="AlphaFoldDB" id="A0AAV5X1J2"/>
<keyword evidence="3" id="KW-1185">Reference proteome</keyword>
<protein>
    <recommendedName>
        <fullName evidence="4">SXP/RAL-2 family protein Ani s 5-like cation-binding domain-containing protein</fullName>
    </recommendedName>
</protein>
<sequence>VLFSLLAIGFAAPYGFPTSDLTKESSIYQQLLQFVELKLHDQIVNQHIPEEPATQVFPSTDFPKESSIYQQVLQHVEPKLREHMLNQGIPEGAVEEFFKSGFLYPPHDKKKLNEMVQWAKKWTKKHAEKLEKLNYDELQKFQIALTKDVSSVFGNLNDASTRVAQFSSANSISKEDLEKVIEVLNKLSPLEKELFKGVVEHMQKKLMMEMYLEKINRSNKSINRL</sequence>
<evidence type="ECO:0000313" key="3">
    <source>
        <dbReference type="Proteomes" id="UP001432322"/>
    </source>
</evidence>
<comment type="caution">
    <text evidence="2">The sequence shown here is derived from an EMBL/GenBank/DDBJ whole genome shotgun (WGS) entry which is preliminary data.</text>
</comment>
<evidence type="ECO:0000256" key="1">
    <source>
        <dbReference type="SAM" id="SignalP"/>
    </source>
</evidence>
<reference evidence="2" key="1">
    <citation type="submission" date="2023-10" db="EMBL/GenBank/DDBJ databases">
        <title>Genome assembly of Pristionchus species.</title>
        <authorList>
            <person name="Yoshida K."/>
            <person name="Sommer R.J."/>
        </authorList>
    </citation>
    <scope>NUCLEOTIDE SEQUENCE</scope>
    <source>
        <strain evidence="2">RS5133</strain>
    </source>
</reference>
<dbReference type="EMBL" id="BTSY01000007">
    <property type="protein sequence ID" value="GMT36403.1"/>
    <property type="molecule type" value="Genomic_DNA"/>
</dbReference>
<organism evidence="2 3">
    <name type="scientific">Pristionchus fissidentatus</name>
    <dbReference type="NCBI Taxonomy" id="1538716"/>
    <lineage>
        <taxon>Eukaryota</taxon>
        <taxon>Metazoa</taxon>
        <taxon>Ecdysozoa</taxon>
        <taxon>Nematoda</taxon>
        <taxon>Chromadorea</taxon>
        <taxon>Rhabditida</taxon>
        <taxon>Rhabditina</taxon>
        <taxon>Diplogasteromorpha</taxon>
        <taxon>Diplogasteroidea</taxon>
        <taxon>Neodiplogasteridae</taxon>
        <taxon>Pristionchus</taxon>
    </lineage>
</organism>
<gene>
    <name evidence="2" type="ORF">PFISCL1PPCAC_27700</name>
</gene>
<feature type="signal peptide" evidence="1">
    <location>
        <begin position="1"/>
        <end position="17"/>
    </location>
</feature>
<evidence type="ECO:0000313" key="2">
    <source>
        <dbReference type="EMBL" id="GMT36403.1"/>
    </source>
</evidence>
<keyword evidence="1" id="KW-0732">Signal</keyword>
<feature type="chain" id="PRO_5043596415" description="SXP/RAL-2 family protein Ani s 5-like cation-binding domain-containing protein" evidence="1">
    <location>
        <begin position="18"/>
        <end position="225"/>
    </location>
</feature>
<dbReference type="Proteomes" id="UP001432322">
    <property type="component" value="Unassembled WGS sequence"/>
</dbReference>
<accession>A0AAV5X1J2</accession>
<evidence type="ECO:0008006" key="4">
    <source>
        <dbReference type="Google" id="ProtNLM"/>
    </source>
</evidence>
<name>A0AAV5X1J2_9BILA</name>